<dbReference type="GO" id="GO:0003989">
    <property type="term" value="F:acetyl-CoA carboxylase activity"/>
    <property type="evidence" value="ECO:0007669"/>
    <property type="project" value="InterPro"/>
</dbReference>
<dbReference type="GO" id="GO:0006633">
    <property type="term" value="P:fatty acid biosynthetic process"/>
    <property type="evidence" value="ECO:0007669"/>
    <property type="project" value="UniProtKB-KW"/>
</dbReference>
<dbReference type="InterPro" id="IPR011762">
    <property type="entry name" value="COA_CT_N"/>
</dbReference>
<evidence type="ECO:0000313" key="6">
    <source>
        <dbReference type="EMBL" id="KQC84281.1"/>
    </source>
</evidence>
<comment type="catalytic activity">
    <reaction evidence="4">
        <text>N(6)-carboxybiotinyl-L-lysyl-[protein] + acetyl-CoA = N(6)-biotinyl-L-lysyl-[protein] + malonyl-CoA</text>
        <dbReference type="Rhea" id="RHEA:54728"/>
        <dbReference type="Rhea" id="RHEA-COMP:10505"/>
        <dbReference type="Rhea" id="RHEA-COMP:10506"/>
        <dbReference type="ChEBI" id="CHEBI:57288"/>
        <dbReference type="ChEBI" id="CHEBI:57384"/>
        <dbReference type="ChEBI" id="CHEBI:83144"/>
        <dbReference type="ChEBI" id="CHEBI:83145"/>
        <dbReference type="EC" id="2.1.3.15"/>
    </reaction>
</comment>
<feature type="binding site" evidence="4">
    <location>
        <position position="61"/>
    </location>
    <ligand>
        <name>Zn(2+)</name>
        <dbReference type="ChEBI" id="CHEBI:29105"/>
    </ligand>
</feature>
<organism evidence="6 7">
    <name type="scientific">Butyribacter intestini</name>
    <dbReference type="NCBI Taxonomy" id="1703332"/>
    <lineage>
        <taxon>Bacteria</taxon>
        <taxon>Bacillati</taxon>
        <taxon>Bacillota</taxon>
        <taxon>Clostridia</taxon>
        <taxon>Lachnospirales</taxon>
        <taxon>Lachnospiraceae</taxon>
        <taxon>Butyribacter</taxon>
    </lineage>
</organism>
<dbReference type="Gene3D" id="3.90.226.10">
    <property type="entry name" value="2-enoyl-CoA Hydratase, Chain A, domain 1"/>
    <property type="match status" value="1"/>
</dbReference>
<keyword evidence="4" id="KW-0275">Fatty acid biosynthesis</keyword>
<name>A0AAW3JQY1_9FIRM</name>
<dbReference type="InterPro" id="IPR029045">
    <property type="entry name" value="ClpP/crotonase-like_dom_sf"/>
</dbReference>
<dbReference type="GO" id="GO:0005524">
    <property type="term" value="F:ATP binding"/>
    <property type="evidence" value="ECO:0007669"/>
    <property type="project" value="UniProtKB-KW"/>
</dbReference>
<keyword evidence="4" id="KW-0963">Cytoplasm</keyword>
<dbReference type="PANTHER" id="PTHR42995">
    <property type="entry name" value="ACETYL-COENZYME A CARBOXYLASE CARBOXYL TRANSFERASE SUBUNIT BETA, CHLOROPLASTIC"/>
    <property type="match status" value="1"/>
</dbReference>
<gene>
    <name evidence="4" type="primary">accD</name>
    <name evidence="6" type="ORF">APZ18_13295</name>
</gene>
<comment type="function">
    <text evidence="4">Component of the acetyl coenzyme A carboxylase (ACC) complex. Biotin carboxylase (BC) catalyzes the carboxylation of biotin on its carrier protein (BCCP) and then the CO(2) group is transferred by the transcarboxylase to acetyl-CoA to form malonyl-CoA.</text>
</comment>
<dbReference type="PANTHER" id="PTHR42995:SF5">
    <property type="entry name" value="ACETYL-COENZYME A CARBOXYLASE CARBOXYL TRANSFERASE SUBUNIT BETA, CHLOROPLASTIC"/>
    <property type="match status" value="1"/>
</dbReference>
<keyword evidence="4" id="KW-0067">ATP-binding</keyword>
<dbReference type="GO" id="GO:2001295">
    <property type="term" value="P:malonyl-CoA biosynthetic process"/>
    <property type="evidence" value="ECO:0007669"/>
    <property type="project" value="UniProtKB-UniRule"/>
</dbReference>
<protein>
    <recommendedName>
        <fullName evidence="4">Acetyl-coenzyme A carboxylase carboxyl transferase subunit beta</fullName>
        <shortName evidence="4">ACCase subunit beta</shortName>
        <shortName evidence="4">Acetyl-CoA carboxylase carboxyltransferase subunit beta</shortName>
        <ecNumber evidence="4">2.1.3.15</ecNumber>
    </recommendedName>
</protein>
<evidence type="ECO:0000313" key="7">
    <source>
        <dbReference type="Proteomes" id="UP000050833"/>
    </source>
</evidence>
<feature type="binding site" evidence="4">
    <location>
        <position position="40"/>
    </location>
    <ligand>
        <name>Zn(2+)</name>
        <dbReference type="ChEBI" id="CHEBI:29105"/>
    </ligand>
</feature>
<sequence length="289" mass="32018">MNIFKKKSYFSVSGTEEKKKTEKNKKSQEPSIPDGMWIKCNTCKNIIYKKEVTEFKLCPNCGAHFRMSPAERIKIICDEGSFKELDADMSTKNPMNYPDYDKVIKKAKAKSGIKEGVVTGECTIGGFKTVIAIMDSHFMMGSMGSVVGEKITRAIEYSTENELPIIIFTTSGGARMQEGIVSLMQMAKTAEAVGQHDEAGLLYVTVLTDPTTGGVTASFAMLGDIILAEPKALIGFAGQRVIQGTIHQKLPEGFQRAEFQLEHGFVDRIVNREDMRDELISILKLHEAK</sequence>
<reference evidence="6 7" key="1">
    <citation type="submission" date="2015-10" db="EMBL/GenBank/DDBJ databases">
        <title>Butyribacter intestini gen. nov., sp. nov., a butyric acid-producing bacterium of the family Lachnospiraceae isolated from the human faeces.</title>
        <authorList>
            <person name="Zou Y."/>
            <person name="Xue W."/>
            <person name="Luo G."/>
            <person name="Lv M."/>
        </authorList>
    </citation>
    <scope>NUCLEOTIDE SEQUENCE [LARGE SCALE GENOMIC DNA]</scope>
    <source>
        <strain evidence="6 7">TF01-11</strain>
    </source>
</reference>
<keyword evidence="1 4" id="KW-0444">Lipid biosynthesis</keyword>
<dbReference type="HAMAP" id="MF_01395">
    <property type="entry name" value="AcetylCoA_CT_beta"/>
    <property type="match status" value="1"/>
</dbReference>
<evidence type="ECO:0000259" key="5">
    <source>
        <dbReference type="PROSITE" id="PS50980"/>
    </source>
</evidence>
<evidence type="ECO:0000256" key="2">
    <source>
        <dbReference type="ARBA" id="ARBA00022679"/>
    </source>
</evidence>
<feature type="domain" description="CoA carboxyltransferase N-terminal" evidence="5">
    <location>
        <begin position="36"/>
        <end position="289"/>
    </location>
</feature>
<keyword evidence="3 4" id="KW-0443">Lipid metabolism</keyword>
<dbReference type="NCBIfam" id="TIGR00515">
    <property type="entry name" value="accD"/>
    <property type="match status" value="1"/>
</dbReference>
<dbReference type="AlphaFoldDB" id="A0AAW3JQY1"/>
<comment type="subcellular location">
    <subcellularLocation>
        <location evidence="4">Cytoplasm</location>
    </subcellularLocation>
</comment>
<dbReference type="GO" id="GO:0016743">
    <property type="term" value="F:carboxyl- or carbamoyltransferase activity"/>
    <property type="evidence" value="ECO:0007669"/>
    <property type="project" value="UniProtKB-UniRule"/>
</dbReference>
<comment type="cofactor">
    <cofactor evidence="4">
        <name>Zn(2+)</name>
        <dbReference type="ChEBI" id="CHEBI:29105"/>
    </cofactor>
    <text evidence="4">Binds 1 zinc ion per subunit.</text>
</comment>
<dbReference type="GO" id="GO:0009317">
    <property type="term" value="C:acetyl-CoA carboxylase complex"/>
    <property type="evidence" value="ECO:0007669"/>
    <property type="project" value="InterPro"/>
</dbReference>
<dbReference type="Pfam" id="PF01039">
    <property type="entry name" value="Carboxyl_trans"/>
    <property type="match status" value="1"/>
</dbReference>
<dbReference type="SUPFAM" id="SSF52096">
    <property type="entry name" value="ClpP/crotonase"/>
    <property type="match status" value="1"/>
</dbReference>
<keyword evidence="4" id="KW-0547">Nucleotide-binding</keyword>
<keyword evidence="4" id="KW-0276">Fatty acid metabolism</keyword>
<evidence type="ECO:0000256" key="1">
    <source>
        <dbReference type="ARBA" id="ARBA00022516"/>
    </source>
</evidence>
<feature type="binding site" evidence="4">
    <location>
        <position position="43"/>
    </location>
    <ligand>
        <name>Zn(2+)</name>
        <dbReference type="ChEBI" id="CHEBI:29105"/>
    </ligand>
</feature>
<accession>A0AAW3JQY1</accession>
<dbReference type="EC" id="2.1.3.15" evidence="4"/>
<keyword evidence="7" id="KW-1185">Reference proteome</keyword>
<dbReference type="InterPro" id="IPR000438">
    <property type="entry name" value="Acetyl_CoA_COase_Trfase_b_su"/>
</dbReference>
<keyword evidence="4" id="KW-0862">Zinc</keyword>
<keyword evidence="2 4" id="KW-0808">Transferase</keyword>
<dbReference type="Proteomes" id="UP000050833">
    <property type="component" value="Unassembled WGS sequence"/>
</dbReference>
<dbReference type="RefSeq" id="WP_055945780.1">
    <property type="nucleotide sequence ID" value="NZ_JAQDCV010000003.1"/>
</dbReference>
<dbReference type="PROSITE" id="PS50980">
    <property type="entry name" value="COA_CT_NTER"/>
    <property type="match status" value="1"/>
</dbReference>
<comment type="subunit">
    <text evidence="4">Acetyl-CoA carboxylase is a heterohexamer composed of biotin carboxyl carrier protein (AccB), biotin carboxylase (AccC) and two subunits each of ACCase subunit alpha (AccA) and ACCase subunit beta (AccD).</text>
</comment>
<comment type="caution">
    <text evidence="4">Lacks conserved residue(s) required for the propagation of feature annotation.</text>
</comment>
<keyword evidence="4" id="KW-0479">Metal-binding</keyword>
<comment type="caution">
    <text evidence="6">The sequence shown here is derived from an EMBL/GenBank/DDBJ whole genome shotgun (WGS) entry which is preliminary data.</text>
</comment>
<dbReference type="PRINTS" id="PR01070">
    <property type="entry name" value="ACCCTRFRASEB"/>
</dbReference>
<dbReference type="InterPro" id="IPR034733">
    <property type="entry name" value="AcCoA_carboxyl_beta"/>
</dbReference>
<proteinExistence type="inferred from homology"/>
<evidence type="ECO:0000256" key="4">
    <source>
        <dbReference type="HAMAP-Rule" id="MF_01395"/>
    </source>
</evidence>
<evidence type="ECO:0000256" key="3">
    <source>
        <dbReference type="ARBA" id="ARBA00023098"/>
    </source>
</evidence>
<comment type="pathway">
    <text evidence="4">Lipid metabolism; malonyl-CoA biosynthesis; malonyl-CoA from acetyl-CoA: step 1/1.</text>
</comment>
<feature type="binding site" evidence="4">
    <location>
        <position position="58"/>
    </location>
    <ligand>
        <name>Zn(2+)</name>
        <dbReference type="ChEBI" id="CHEBI:29105"/>
    </ligand>
</feature>
<keyword evidence="4" id="KW-0863">Zinc-finger</keyword>
<dbReference type="EMBL" id="LLKB01000006">
    <property type="protein sequence ID" value="KQC84281.1"/>
    <property type="molecule type" value="Genomic_DNA"/>
</dbReference>
<dbReference type="GO" id="GO:0008270">
    <property type="term" value="F:zinc ion binding"/>
    <property type="evidence" value="ECO:0007669"/>
    <property type="project" value="UniProtKB-UniRule"/>
</dbReference>
<comment type="similarity">
    <text evidence="4">Belongs to the AccD/PCCB family.</text>
</comment>